<evidence type="ECO:0008006" key="9">
    <source>
        <dbReference type="Google" id="ProtNLM"/>
    </source>
</evidence>
<dbReference type="GO" id="GO:0005739">
    <property type="term" value="C:mitochondrion"/>
    <property type="evidence" value="ECO:0007669"/>
    <property type="project" value="TreeGrafter"/>
</dbReference>
<evidence type="ECO:0000256" key="2">
    <source>
        <dbReference type="ARBA" id="ARBA00006824"/>
    </source>
</evidence>
<comment type="caution">
    <text evidence="7">The sequence shown here is derived from an EMBL/GenBank/DDBJ whole genome shotgun (WGS) entry which is preliminary data.</text>
</comment>
<evidence type="ECO:0000313" key="8">
    <source>
        <dbReference type="Proteomes" id="UP000310189"/>
    </source>
</evidence>
<dbReference type="PANTHER" id="PTHR11266">
    <property type="entry name" value="PEROXISOMAL MEMBRANE PROTEIN 2, PXMP2 MPV17"/>
    <property type="match status" value="1"/>
</dbReference>
<dbReference type="Pfam" id="PF04117">
    <property type="entry name" value="Mpv17_PMP22"/>
    <property type="match status" value="1"/>
</dbReference>
<evidence type="ECO:0000256" key="6">
    <source>
        <dbReference type="RuleBase" id="RU363053"/>
    </source>
</evidence>
<dbReference type="InterPro" id="IPR007248">
    <property type="entry name" value="Mpv17_PMP22"/>
</dbReference>
<dbReference type="PANTHER" id="PTHR11266:SF50">
    <property type="entry name" value="VACUOLAR MEMBRANE PROTEIN YOR292C"/>
    <property type="match status" value="1"/>
</dbReference>
<keyword evidence="4" id="KW-1133">Transmembrane helix</keyword>
<sequence>MAAFAKAYQSSFNRRPNVTLSLTNGTLSALADSIAQSINPELDENAQRTWNARRTANFFLFGAAMGTPLNYWNKFLEKRFPLKGPGALPHTPISLKMLFTRVGVDQSVILSSVLHALTLAQGSIRCTSHPHMTSLLTDIQLTAFIGIIGALEGKSLRDLRNKYEDLFVPAILANWKVWPLIQLVNFRFCPLAFRVPFTASCGVLWTLYLSNLNSKKAPQEVPSPVTIETTPTKHQWEQKPTGEFSKAELVGVAK</sequence>
<keyword evidence="5" id="KW-0472">Membrane</keyword>
<evidence type="ECO:0000256" key="1">
    <source>
        <dbReference type="ARBA" id="ARBA00004141"/>
    </source>
</evidence>
<dbReference type="Proteomes" id="UP000310189">
    <property type="component" value="Unassembled WGS sequence"/>
</dbReference>
<dbReference type="OrthoDB" id="10267969at2759"/>
<protein>
    <recommendedName>
        <fullName evidence="9">Mpv17/PMP22 family protein</fullName>
    </recommendedName>
</protein>
<dbReference type="EMBL" id="SPNW01000004">
    <property type="protein sequence ID" value="TIA92962.1"/>
    <property type="molecule type" value="Genomic_DNA"/>
</dbReference>
<organism evidence="7 8">
    <name type="scientific">Wallemia hederae</name>
    <dbReference type="NCBI Taxonomy" id="1540922"/>
    <lineage>
        <taxon>Eukaryota</taxon>
        <taxon>Fungi</taxon>
        <taxon>Dikarya</taxon>
        <taxon>Basidiomycota</taxon>
        <taxon>Wallemiomycotina</taxon>
        <taxon>Wallemiomycetes</taxon>
        <taxon>Wallemiales</taxon>
        <taxon>Wallemiaceae</taxon>
        <taxon>Wallemia</taxon>
    </lineage>
</organism>
<proteinExistence type="inferred from homology"/>
<evidence type="ECO:0000313" key="7">
    <source>
        <dbReference type="EMBL" id="TIA92962.1"/>
    </source>
</evidence>
<accession>A0A4T0FVS3</accession>
<reference evidence="7 8" key="1">
    <citation type="submission" date="2019-03" db="EMBL/GenBank/DDBJ databases">
        <title>Sequencing 23 genomes of Wallemia ichthyophaga.</title>
        <authorList>
            <person name="Gostincar C."/>
        </authorList>
    </citation>
    <scope>NUCLEOTIDE SEQUENCE [LARGE SCALE GENOMIC DNA]</scope>
    <source>
        <strain evidence="7 8">EXF-5753</strain>
    </source>
</reference>
<name>A0A4T0FVS3_9BASI</name>
<evidence type="ECO:0000256" key="3">
    <source>
        <dbReference type="ARBA" id="ARBA00022692"/>
    </source>
</evidence>
<dbReference type="GO" id="GO:0016020">
    <property type="term" value="C:membrane"/>
    <property type="evidence" value="ECO:0007669"/>
    <property type="project" value="UniProtKB-SubCell"/>
</dbReference>
<dbReference type="AlphaFoldDB" id="A0A4T0FVS3"/>
<evidence type="ECO:0000256" key="5">
    <source>
        <dbReference type="ARBA" id="ARBA00023136"/>
    </source>
</evidence>
<gene>
    <name evidence="7" type="ORF">E3P99_00435</name>
</gene>
<comment type="subcellular location">
    <subcellularLocation>
        <location evidence="1">Membrane</location>
        <topology evidence="1">Multi-pass membrane protein</topology>
    </subcellularLocation>
</comment>
<keyword evidence="3" id="KW-0812">Transmembrane</keyword>
<comment type="similarity">
    <text evidence="2 6">Belongs to the peroxisomal membrane protein PXMP2/4 family.</text>
</comment>
<evidence type="ECO:0000256" key="4">
    <source>
        <dbReference type="ARBA" id="ARBA00022989"/>
    </source>
</evidence>
<keyword evidence="8" id="KW-1185">Reference proteome</keyword>